<evidence type="ECO:0000313" key="2">
    <source>
        <dbReference type="EMBL" id="KAF9975901.1"/>
    </source>
</evidence>
<dbReference type="Proteomes" id="UP000749646">
    <property type="component" value="Unassembled WGS sequence"/>
</dbReference>
<gene>
    <name evidence="2" type="ORF">BGZ65_008049</name>
</gene>
<evidence type="ECO:0000256" key="1">
    <source>
        <dbReference type="SAM" id="SignalP"/>
    </source>
</evidence>
<protein>
    <submittedName>
        <fullName evidence="2">Uncharacterized protein</fullName>
    </submittedName>
</protein>
<dbReference type="AlphaFoldDB" id="A0A9P6M846"/>
<dbReference type="EMBL" id="JAAAHW010004300">
    <property type="protein sequence ID" value="KAF9975901.1"/>
    <property type="molecule type" value="Genomic_DNA"/>
</dbReference>
<evidence type="ECO:0000313" key="3">
    <source>
        <dbReference type="Proteomes" id="UP000749646"/>
    </source>
</evidence>
<reference evidence="2" key="1">
    <citation type="journal article" date="2020" name="Fungal Divers.">
        <title>Resolving the Mortierellaceae phylogeny through synthesis of multi-gene phylogenetics and phylogenomics.</title>
        <authorList>
            <person name="Vandepol N."/>
            <person name="Liber J."/>
            <person name="Desiro A."/>
            <person name="Na H."/>
            <person name="Kennedy M."/>
            <person name="Barry K."/>
            <person name="Grigoriev I.V."/>
            <person name="Miller A.N."/>
            <person name="O'Donnell K."/>
            <person name="Stajich J.E."/>
            <person name="Bonito G."/>
        </authorList>
    </citation>
    <scope>NUCLEOTIDE SEQUENCE</scope>
    <source>
        <strain evidence="2">MES-2147</strain>
    </source>
</reference>
<keyword evidence="1" id="KW-0732">Signal</keyword>
<organism evidence="2 3">
    <name type="scientific">Modicella reniformis</name>
    <dbReference type="NCBI Taxonomy" id="1440133"/>
    <lineage>
        <taxon>Eukaryota</taxon>
        <taxon>Fungi</taxon>
        <taxon>Fungi incertae sedis</taxon>
        <taxon>Mucoromycota</taxon>
        <taxon>Mortierellomycotina</taxon>
        <taxon>Mortierellomycetes</taxon>
        <taxon>Mortierellales</taxon>
        <taxon>Mortierellaceae</taxon>
        <taxon>Modicella</taxon>
    </lineage>
</organism>
<name>A0A9P6M846_9FUNG</name>
<feature type="chain" id="PRO_5040483606" evidence="1">
    <location>
        <begin position="20"/>
        <end position="77"/>
    </location>
</feature>
<proteinExistence type="predicted"/>
<feature type="signal peptide" evidence="1">
    <location>
        <begin position="1"/>
        <end position="19"/>
    </location>
</feature>
<feature type="non-terminal residue" evidence="2">
    <location>
        <position position="77"/>
    </location>
</feature>
<comment type="caution">
    <text evidence="2">The sequence shown here is derived from an EMBL/GenBank/DDBJ whole genome shotgun (WGS) entry which is preliminary data.</text>
</comment>
<accession>A0A9P6M846</accession>
<keyword evidence="3" id="KW-1185">Reference proteome</keyword>
<sequence length="77" mass="7845">MRFSFAVLAVAAIATIAQAVPATGVESPELVKRDANSPCTQGDLSIGAGQTYSCLNCRVKNTGSGSATMWAGDNSHA</sequence>